<sequence length="195" mass="21954">MTENLFSLLQFLFVLLLLLHTYTFSQLGQATPPSHEMSVLLALHHCRVVALCLHCWFVEAQSNPQSNPLVLWLNSSPGCSPMEGFLKEHGPPLPVPHWPWLLVLQGQEVFLQLFPEYSKNNFFLTGESYGGVYIPTLAKWVMQHARLNWNHCGKQPLLLGDQQQLTNLLCLLPRPAEDPAVEGLIGLLPGEVELP</sequence>
<dbReference type="InterPro" id="IPR018202">
    <property type="entry name" value="Ser_caboxypep_ser_AS"/>
</dbReference>
<dbReference type="PANTHER" id="PTHR11802">
    <property type="entry name" value="SERINE PROTEASE FAMILY S10 SERINE CARBOXYPEPTIDASE"/>
    <property type="match status" value="1"/>
</dbReference>
<keyword evidence="2" id="KW-0732">Signal</keyword>
<dbReference type="GeneTree" id="ENSGT00880000138014"/>
<dbReference type="GO" id="GO:0006508">
    <property type="term" value="P:proteolysis"/>
    <property type="evidence" value="ECO:0007669"/>
    <property type="project" value="UniProtKB-KW"/>
</dbReference>
<organism evidence="3 4">
    <name type="scientific">Anas platyrhynchos platyrhynchos</name>
    <name type="common">Northern mallard</name>
    <dbReference type="NCBI Taxonomy" id="8840"/>
    <lineage>
        <taxon>Eukaryota</taxon>
        <taxon>Metazoa</taxon>
        <taxon>Chordata</taxon>
        <taxon>Craniata</taxon>
        <taxon>Vertebrata</taxon>
        <taxon>Euteleostomi</taxon>
        <taxon>Archelosauria</taxon>
        <taxon>Archosauria</taxon>
        <taxon>Dinosauria</taxon>
        <taxon>Saurischia</taxon>
        <taxon>Theropoda</taxon>
        <taxon>Coelurosauria</taxon>
        <taxon>Aves</taxon>
        <taxon>Neognathae</taxon>
        <taxon>Galloanserae</taxon>
        <taxon>Anseriformes</taxon>
        <taxon>Anatidae</taxon>
        <taxon>Anatinae</taxon>
        <taxon>Anas</taxon>
    </lineage>
</organism>
<reference evidence="3" key="2">
    <citation type="submission" date="2025-08" db="UniProtKB">
        <authorList>
            <consortium name="Ensembl"/>
        </authorList>
    </citation>
    <scope>IDENTIFICATION</scope>
</reference>
<protein>
    <recommendedName>
        <fullName evidence="2">Carboxypeptidase</fullName>
        <ecNumber evidence="2">3.4.16.-</ecNumber>
    </recommendedName>
</protein>
<evidence type="ECO:0000256" key="1">
    <source>
        <dbReference type="ARBA" id="ARBA00009431"/>
    </source>
</evidence>
<accession>A0A493TR90</accession>
<dbReference type="SUPFAM" id="SSF53474">
    <property type="entry name" value="alpha/beta-Hydrolases"/>
    <property type="match status" value="1"/>
</dbReference>
<reference evidence="3 4" key="1">
    <citation type="submission" date="2017-10" db="EMBL/GenBank/DDBJ databases">
        <title>A new Pekin duck reference genome.</title>
        <authorList>
            <person name="Hou Z.-C."/>
            <person name="Zhou Z.-K."/>
            <person name="Zhu F."/>
            <person name="Hou S.-S."/>
        </authorList>
    </citation>
    <scope>NUCLEOTIDE SEQUENCE [LARGE SCALE GENOMIC DNA]</scope>
</reference>
<feature type="chain" id="PRO_5019619011" description="Carboxypeptidase" evidence="2">
    <location>
        <begin position="31"/>
        <end position="195"/>
    </location>
</feature>
<keyword evidence="2" id="KW-0378">Hydrolase</keyword>
<dbReference type="Gene3D" id="3.40.50.1820">
    <property type="entry name" value="alpha/beta hydrolase"/>
    <property type="match status" value="2"/>
</dbReference>
<evidence type="ECO:0000313" key="3">
    <source>
        <dbReference type="Ensembl" id="ENSAPLP00000028095.1"/>
    </source>
</evidence>
<proteinExistence type="inferred from homology"/>
<dbReference type="InterPro" id="IPR001563">
    <property type="entry name" value="Peptidase_S10"/>
</dbReference>
<dbReference type="InterPro" id="IPR029058">
    <property type="entry name" value="AB_hydrolase_fold"/>
</dbReference>
<keyword evidence="4" id="KW-1185">Reference proteome</keyword>
<evidence type="ECO:0000256" key="2">
    <source>
        <dbReference type="RuleBase" id="RU361156"/>
    </source>
</evidence>
<feature type="signal peptide" evidence="2">
    <location>
        <begin position="1"/>
        <end position="30"/>
    </location>
</feature>
<dbReference type="AlphaFoldDB" id="A0A493TR90"/>
<keyword evidence="2" id="KW-0121">Carboxypeptidase</keyword>
<dbReference type="Ensembl" id="ENSAPLT00000045211.1">
    <property type="protein sequence ID" value="ENSAPLP00000028095.1"/>
    <property type="gene ID" value="ENSAPLG00000005363.2"/>
</dbReference>
<dbReference type="Pfam" id="PF00450">
    <property type="entry name" value="Peptidase_S10"/>
    <property type="match status" value="2"/>
</dbReference>
<dbReference type="PANTHER" id="PTHR11802:SF502">
    <property type="entry name" value="LYSOSOMAL PROTECTIVE PROTEIN"/>
    <property type="match status" value="1"/>
</dbReference>
<dbReference type="GO" id="GO:0004185">
    <property type="term" value="F:serine-type carboxypeptidase activity"/>
    <property type="evidence" value="ECO:0007669"/>
    <property type="project" value="UniProtKB-UniRule"/>
</dbReference>
<dbReference type="EC" id="3.4.16.-" evidence="2"/>
<name>A0A493TR90_ANAPP</name>
<keyword evidence="2" id="KW-0645">Protease</keyword>
<dbReference type="PROSITE" id="PS00131">
    <property type="entry name" value="CARBOXYPEPT_SER_SER"/>
    <property type="match status" value="1"/>
</dbReference>
<reference evidence="3" key="3">
    <citation type="submission" date="2025-09" db="UniProtKB">
        <authorList>
            <consortium name="Ensembl"/>
        </authorList>
    </citation>
    <scope>IDENTIFICATION</scope>
</reference>
<comment type="similarity">
    <text evidence="1 2">Belongs to the peptidase S10 family.</text>
</comment>
<evidence type="ECO:0000313" key="4">
    <source>
        <dbReference type="Proteomes" id="UP000016666"/>
    </source>
</evidence>
<dbReference type="Proteomes" id="UP000016666">
    <property type="component" value="Chromosome 6"/>
</dbReference>